<evidence type="ECO:0000256" key="10">
    <source>
        <dbReference type="SAM" id="Phobius"/>
    </source>
</evidence>
<evidence type="ECO:0000256" key="8">
    <source>
        <dbReference type="ARBA" id="ARBA00022989"/>
    </source>
</evidence>
<dbReference type="EMBL" id="VEPZ02001218">
    <property type="protein sequence ID" value="KAE8686399.1"/>
    <property type="molecule type" value="Genomic_DNA"/>
</dbReference>
<feature type="transmembrane region" description="Helical" evidence="10">
    <location>
        <begin position="589"/>
        <end position="610"/>
    </location>
</feature>
<dbReference type="Pfam" id="PF25333">
    <property type="entry name" value="DUF2921_N"/>
    <property type="match status" value="1"/>
</dbReference>
<dbReference type="GO" id="GO:0012505">
    <property type="term" value="C:endomembrane system"/>
    <property type="evidence" value="ECO:0007669"/>
    <property type="project" value="UniProtKB-SubCell"/>
</dbReference>
<keyword evidence="5" id="KW-0808">Transferase</keyword>
<evidence type="ECO:0000256" key="4">
    <source>
        <dbReference type="ARBA" id="ARBA00012483"/>
    </source>
</evidence>
<feature type="transmembrane region" description="Helical" evidence="10">
    <location>
        <begin position="337"/>
        <end position="356"/>
    </location>
</feature>
<dbReference type="InterPro" id="IPR057425">
    <property type="entry name" value="DUF2921_N"/>
</dbReference>
<feature type="transmembrane region" description="Helical" evidence="10">
    <location>
        <begin position="551"/>
        <end position="569"/>
    </location>
</feature>
<evidence type="ECO:0000256" key="3">
    <source>
        <dbReference type="ARBA" id="ARBA00004906"/>
    </source>
</evidence>
<keyword evidence="6 10" id="KW-0812">Transmembrane</keyword>
<dbReference type="InterPro" id="IPR021319">
    <property type="entry name" value="DUF2921"/>
</dbReference>
<evidence type="ECO:0000313" key="13">
    <source>
        <dbReference type="EMBL" id="KAE8686399.1"/>
    </source>
</evidence>
<gene>
    <name evidence="13" type="ORF">F3Y22_tig00111067pilonHSYRG00039</name>
</gene>
<keyword evidence="9 10" id="KW-0472">Membrane</keyword>
<reference evidence="13" key="1">
    <citation type="submission" date="2019-09" db="EMBL/GenBank/DDBJ databases">
        <title>Draft genome information of white flower Hibiscus syriacus.</title>
        <authorList>
            <person name="Kim Y.-M."/>
        </authorList>
    </citation>
    <scope>NUCLEOTIDE SEQUENCE [LARGE SCALE GENOMIC DNA]</scope>
    <source>
        <strain evidence="13">YM2019G1</strain>
    </source>
</reference>
<comment type="subcellular location">
    <subcellularLocation>
        <location evidence="2">Endomembrane system</location>
        <topology evidence="2">Multi-pass membrane protein</topology>
    </subcellularLocation>
</comment>
<evidence type="ECO:0000259" key="11">
    <source>
        <dbReference type="Pfam" id="PF11145"/>
    </source>
</evidence>
<dbReference type="GO" id="GO:0061630">
    <property type="term" value="F:ubiquitin protein ligase activity"/>
    <property type="evidence" value="ECO:0007669"/>
    <property type="project" value="UniProtKB-EC"/>
</dbReference>
<dbReference type="EC" id="2.3.2.27" evidence="4"/>
<keyword evidence="8 10" id="KW-1133">Transmembrane helix</keyword>
<evidence type="ECO:0000313" key="14">
    <source>
        <dbReference type="Proteomes" id="UP000436088"/>
    </source>
</evidence>
<feature type="domain" description="DUF2921" evidence="12">
    <location>
        <begin position="47"/>
        <end position="232"/>
    </location>
</feature>
<evidence type="ECO:0000256" key="7">
    <source>
        <dbReference type="ARBA" id="ARBA00022786"/>
    </source>
</evidence>
<accession>A0A6A2Z4P0</accession>
<evidence type="ECO:0000259" key="12">
    <source>
        <dbReference type="Pfam" id="PF25333"/>
    </source>
</evidence>
<evidence type="ECO:0000256" key="9">
    <source>
        <dbReference type="ARBA" id="ARBA00023136"/>
    </source>
</evidence>
<proteinExistence type="predicted"/>
<comment type="caution">
    <text evidence="13">The sequence shown here is derived from an EMBL/GenBank/DDBJ whole genome shotgun (WGS) entry which is preliminary data.</text>
</comment>
<sequence>MLSLNTQGGPRYFSKVYISSQMNGHSKYQFSSELLQSTTFDPPPYQDEMMEGGVQMFTARDFCAVLDYEYREIFSSIAPNYRFSSSHKLQIHGNLGPFMLGNEMDAGGDLSYDNVEFIFQHVKCEQDPNRTDIANVSAVLRAFTKGSFQYFERLRTGLSGSTLATEGIWNSSSGQLFMVGCQGTVDMGSEGCDYVIAMYSPQSFSINQRSFLFGTIINVKKDIALDNPLYFNARKGIGARDFTEYLPYNYSKINLVSAFQKVTLSYQILNIAKQWLFLYPALKDGEDPFAQLSILAEDLALVGYAVPDGQLIAGPESRVLTIQVLSLDYLKAAANRAYLVVIVGIVLLTVSIAIIWNQLSYMKVTADIAPYISTTMIAFQFLGYSLPLIYGGKVILKSMEPEAYNALPSDQHEYGMLKFLQSFERALLLVVILLTARLFNVVTESRSKTLFQGSSNPRYGSREKRVLLSSMAIYTFGFLIWLVAGYNPDVQVQQLNIENDMHEPRNGQQILQTRMGAMEVLVYFLQNYFLLPQIISNGLMAMPGKSLKEAYYLGLTLIRLLVHFLNYIVDPVINAKVERFQVSSSNSTYLMLPRVLGPITMIICAVRVYIQQNWKNKKH</sequence>
<dbReference type="Proteomes" id="UP000436088">
    <property type="component" value="Unassembled WGS sequence"/>
</dbReference>
<feature type="transmembrane region" description="Helical" evidence="10">
    <location>
        <begin position="520"/>
        <end position="539"/>
    </location>
</feature>
<feature type="transmembrane region" description="Helical" evidence="10">
    <location>
        <begin position="368"/>
        <end position="390"/>
    </location>
</feature>
<evidence type="ECO:0000256" key="2">
    <source>
        <dbReference type="ARBA" id="ARBA00004127"/>
    </source>
</evidence>
<dbReference type="AlphaFoldDB" id="A0A6A2Z4P0"/>
<name>A0A6A2Z4P0_HIBSY</name>
<comment type="catalytic activity">
    <reaction evidence="1">
        <text>S-ubiquitinyl-[E2 ubiquitin-conjugating enzyme]-L-cysteine + [acceptor protein]-L-lysine = [E2 ubiquitin-conjugating enzyme]-L-cysteine + N(6)-ubiquitinyl-[acceptor protein]-L-lysine.</text>
        <dbReference type="EC" id="2.3.2.27"/>
    </reaction>
</comment>
<evidence type="ECO:0000256" key="6">
    <source>
        <dbReference type="ARBA" id="ARBA00022692"/>
    </source>
</evidence>
<dbReference type="PANTHER" id="PTHR33389:SF20">
    <property type="match status" value="1"/>
</dbReference>
<comment type="pathway">
    <text evidence="3">Protein modification; protein ubiquitination.</text>
</comment>
<evidence type="ECO:0000256" key="1">
    <source>
        <dbReference type="ARBA" id="ARBA00000900"/>
    </source>
</evidence>
<dbReference type="PANTHER" id="PTHR33389">
    <property type="entry name" value="FAMILY PROTEIN, PUTATIVE (DUF2921)-RELATED"/>
    <property type="match status" value="1"/>
</dbReference>
<evidence type="ECO:0000256" key="5">
    <source>
        <dbReference type="ARBA" id="ARBA00022679"/>
    </source>
</evidence>
<feature type="transmembrane region" description="Helical" evidence="10">
    <location>
        <begin position="466"/>
        <end position="486"/>
    </location>
</feature>
<feature type="transmembrane region" description="Helical" evidence="10">
    <location>
        <begin position="426"/>
        <end position="445"/>
    </location>
</feature>
<organism evidence="13 14">
    <name type="scientific">Hibiscus syriacus</name>
    <name type="common">Rose of Sharon</name>
    <dbReference type="NCBI Taxonomy" id="106335"/>
    <lineage>
        <taxon>Eukaryota</taxon>
        <taxon>Viridiplantae</taxon>
        <taxon>Streptophyta</taxon>
        <taxon>Embryophyta</taxon>
        <taxon>Tracheophyta</taxon>
        <taxon>Spermatophyta</taxon>
        <taxon>Magnoliopsida</taxon>
        <taxon>eudicotyledons</taxon>
        <taxon>Gunneridae</taxon>
        <taxon>Pentapetalae</taxon>
        <taxon>rosids</taxon>
        <taxon>malvids</taxon>
        <taxon>Malvales</taxon>
        <taxon>Malvaceae</taxon>
        <taxon>Malvoideae</taxon>
        <taxon>Hibiscus</taxon>
    </lineage>
</organism>
<keyword evidence="14" id="KW-1185">Reference proteome</keyword>
<feature type="domain" description="SWEET-like" evidence="11">
    <location>
        <begin position="332"/>
        <end position="614"/>
    </location>
</feature>
<protein>
    <recommendedName>
        <fullName evidence="4">RING-type E3 ubiquitin transferase</fullName>
        <ecNumber evidence="4">2.3.2.27</ecNumber>
    </recommendedName>
</protein>
<dbReference type="Pfam" id="PF11145">
    <property type="entry name" value="DUF2921"/>
    <property type="match status" value="1"/>
</dbReference>
<keyword evidence="7" id="KW-0833">Ubl conjugation pathway</keyword>